<sequence>MTISHKSINRLALAALLASGLTCFNTVPTLAQIQSKDGKPVSSSSKQPAPAPKGLAKLEVDPEKEDDFYKLISLPVPEDIILEVGGMVTLPDGGLAVCTRRGEVWLVSNPSISGTEKPTYKRFASGLHEPLGLTYKDGDIYVTQRSEVTRLRDTDGDQKADSYDKIYSWPLSGNYHEYSYGPTFLPNGNMLVTLNVGWSNSLGHGVSLVPWRGWTLELTPDGKMTPFAAGMRSPAGYGMNAAGDYFYTENQGDWVGSGRISQVEKGDFLGNAESLRWTSLPGSPLTIKPQDVPNTGEPLYDVSKRFTALKAPAVWLPHGILGISTSGLLTDNTAGKFGPFANQMFIGDQGQSILSRVDLEKVKGKYQGVVFPFREGFSSGVLRMVWGHDASMFVGMTSRGWSSTGKELFSLQRLVWTGRTPFEMKTIHAMPDGFEIEFTAPVDQELAADPASYKVTGFNYKYHATYGSPVINRGGCPIRGIVVSKDGLKARLVVDSLRLGYIHEITTNGVRSTTGRALLHNVGYYTLNNLPDGEKLAIAAAAPKHDHSEMAMASASSTPPVSTKSGSTKLTGAKGKVTAKPTAAKPATASVAKRVTEMPASWGEPDYTITLGTKPGLKFAPEQFQVKAGSKVRVVFNNEDDMLHNFVVVTPGSAIQVGELAMKLGLEGQEKNYIPQTEKVLHHTNLLQPNTNETIYFTAPEKPGDYTYECSVPGHFYVMQGIMKVVK</sequence>
<evidence type="ECO:0000256" key="4">
    <source>
        <dbReference type="SAM" id="SignalP"/>
    </source>
</evidence>
<dbReference type="EMBL" id="JAAGNZ010000001">
    <property type="protein sequence ID" value="NEU66265.1"/>
    <property type="molecule type" value="Genomic_DNA"/>
</dbReference>
<dbReference type="Pfam" id="PF23500">
    <property type="entry name" value="DUF7133"/>
    <property type="match status" value="1"/>
</dbReference>
<evidence type="ECO:0000256" key="1">
    <source>
        <dbReference type="ARBA" id="ARBA00022723"/>
    </source>
</evidence>
<feature type="domain" description="Blue (type 1) copper" evidence="5">
    <location>
        <begin position="615"/>
        <end position="725"/>
    </location>
</feature>
<dbReference type="Pfam" id="PF00127">
    <property type="entry name" value="Copper-bind"/>
    <property type="match status" value="1"/>
</dbReference>
<feature type="region of interest" description="Disordered" evidence="3">
    <location>
        <begin position="553"/>
        <end position="582"/>
    </location>
</feature>
<evidence type="ECO:0000313" key="7">
    <source>
        <dbReference type="EMBL" id="NEU66265.1"/>
    </source>
</evidence>
<dbReference type="InterPro" id="IPR055557">
    <property type="entry name" value="DUF7133"/>
</dbReference>
<protein>
    <submittedName>
        <fullName evidence="7">Auracyanin family protein</fullName>
    </submittedName>
</protein>
<dbReference type="PANTHER" id="PTHR33546">
    <property type="entry name" value="LARGE, MULTIFUNCTIONAL SECRETED PROTEIN-RELATED"/>
    <property type="match status" value="1"/>
</dbReference>
<organism evidence="7 8">
    <name type="scientific">Spirosoma agri</name>
    <dbReference type="NCBI Taxonomy" id="1987381"/>
    <lineage>
        <taxon>Bacteria</taxon>
        <taxon>Pseudomonadati</taxon>
        <taxon>Bacteroidota</taxon>
        <taxon>Cytophagia</taxon>
        <taxon>Cytophagales</taxon>
        <taxon>Cytophagaceae</taxon>
        <taxon>Spirosoma</taxon>
    </lineage>
</organism>
<dbReference type="InterPro" id="IPR011042">
    <property type="entry name" value="6-blade_b-propeller_TolB-like"/>
</dbReference>
<comment type="caution">
    <text evidence="7">The sequence shown here is derived from an EMBL/GenBank/DDBJ whole genome shotgun (WGS) entry which is preliminary data.</text>
</comment>
<feature type="signal peptide" evidence="4">
    <location>
        <begin position="1"/>
        <end position="31"/>
    </location>
</feature>
<dbReference type="SUPFAM" id="SSF50952">
    <property type="entry name" value="Soluble quinoprotein glucose dehydrogenase"/>
    <property type="match status" value="1"/>
</dbReference>
<feature type="region of interest" description="Disordered" evidence="3">
    <location>
        <begin position="35"/>
        <end position="54"/>
    </location>
</feature>
<keyword evidence="1" id="KW-0479">Metal-binding</keyword>
<dbReference type="AlphaFoldDB" id="A0A6M0IEP8"/>
<feature type="domain" description="DUF7133" evidence="6">
    <location>
        <begin position="121"/>
        <end position="253"/>
    </location>
</feature>
<dbReference type="SUPFAM" id="SSF49503">
    <property type="entry name" value="Cupredoxins"/>
    <property type="match status" value="1"/>
</dbReference>
<reference evidence="7 8" key="1">
    <citation type="submission" date="2020-02" db="EMBL/GenBank/DDBJ databases">
        <title>Draft genome sequence of two Spirosoma agri KCTC 52727 and Spirosoma terrae KCTC 52035.</title>
        <authorList>
            <person name="Rojas J."/>
            <person name="Ambika Manirajan B."/>
            <person name="Ratering S."/>
            <person name="Suarez C."/>
            <person name="Schnell S."/>
        </authorList>
    </citation>
    <scope>NUCLEOTIDE SEQUENCE [LARGE SCALE GENOMIC DNA]</scope>
    <source>
        <strain evidence="7 8">KCTC 52727</strain>
    </source>
</reference>
<evidence type="ECO:0000256" key="2">
    <source>
        <dbReference type="ARBA" id="ARBA00023008"/>
    </source>
</evidence>
<proteinExistence type="predicted"/>
<evidence type="ECO:0000259" key="6">
    <source>
        <dbReference type="Pfam" id="PF23500"/>
    </source>
</evidence>
<dbReference type="Gene3D" id="2.120.10.30">
    <property type="entry name" value="TolB, C-terminal domain"/>
    <property type="match status" value="1"/>
</dbReference>
<evidence type="ECO:0000256" key="3">
    <source>
        <dbReference type="SAM" id="MobiDB-lite"/>
    </source>
</evidence>
<keyword evidence="2" id="KW-0186">Copper</keyword>
<dbReference type="InterPro" id="IPR000923">
    <property type="entry name" value="BlueCu_1"/>
</dbReference>
<keyword evidence="8" id="KW-1185">Reference proteome</keyword>
<dbReference type="CDD" id="cd04233">
    <property type="entry name" value="Auracyanin"/>
    <property type="match status" value="1"/>
</dbReference>
<evidence type="ECO:0000313" key="8">
    <source>
        <dbReference type="Proteomes" id="UP000477386"/>
    </source>
</evidence>
<dbReference type="RefSeq" id="WP_164035537.1">
    <property type="nucleotide sequence ID" value="NZ_JAAGNZ010000001.1"/>
</dbReference>
<keyword evidence="4" id="KW-0732">Signal</keyword>
<name>A0A6M0IEP8_9BACT</name>
<dbReference type="InterPro" id="IPR008972">
    <property type="entry name" value="Cupredoxin"/>
</dbReference>
<dbReference type="PANTHER" id="PTHR33546:SF1">
    <property type="entry name" value="LARGE, MULTIFUNCTIONAL SECRETED PROTEIN"/>
    <property type="match status" value="1"/>
</dbReference>
<dbReference type="GO" id="GO:0009055">
    <property type="term" value="F:electron transfer activity"/>
    <property type="evidence" value="ECO:0007669"/>
    <property type="project" value="InterPro"/>
</dbReference>
<dbReference type="GO" id="GO:0005507">
    <property type="term" value="F:copper ion binding"/>
    <property type="evidence" value="ECO:0007669"/>
    <property type="project" value="InterPro"/>
</dbReference>
<feature type="compositionally biased region" description="Polar residues" evidence="3">
    <location>
        <begin position="554"/>
        <end position="570"/>
    </location>
</feature>
<feature type="chain" id="PRO_5026913200" evidence="4">
    <location>
        <begin position="32"/>
        <end position="727"/>
    </location>
</feature>
<dbReference type="Proteomes" id="UP000477386">
    <property type="component" value="Unassembled WGS sequence"/>
</dbReference>
<evidence type="ECO:0000259" key="5">
    <source>
        <dbReference type="Pfam" id="PF00127"/>
    </source>
</evidence>
<accession>A0A6M0IEP8</accession>
<dbReference type="Gene3D" id="2.60.40.420">
    <property type="entry name" value="Cupredoxins - blue copper proteins"/>
    <property type="match status" value="1"/>
</dbReference>
<gene>
    <name evidence="7" type="ORF">GK091_05175</name>
</gene>
<dbReference type="InterPro" id="IPR011041">
    <property type="entry name" value="Quinoprot_gluc/sorb_DH_b-prop"/>
</dbReference>
<feature type="compositionally biased region" description="Low complexity" evidence="3">
    <location>
        <begin position="571"/>
        <end position="582"/>
    </location>
</feature>